<dbReference type="InterPro" id="IPR016036">
    <property type="entry name" value="Malonyl_transacylase_ACP-bd"/>
</dbReference>
<dbReference type="PANTHER" id="PTHR42681:SF6">
    <property type="entry name" value="BLL0263 PROTEIN"/>
    <property type="match status" value="1"/>
</dbReference>
<dbReference type="SUPFAM" id="SSF55048">
    <property type="entry name" value="Probable ACP-binding domain of malonyl-CoA ACP transacylase"/>
    <property type="match status" value="1"/>
</dbReference>
<accession>A0A1M7Z7E2</accession>
<sequence>MTLAILCSGQGRQHLGMFALTGEAPQAASLFAQAARLLGGRDPREMVATETPDNLHRNRVGQILAAVQALAAMTVLRDAMPARLIVAGYSVGEVAAWGVAGVVEADVILDLVARRAEAMDAASPAGDGLLFVRGLSRTLIDGLCTRFGTSVAIVNPGDAFVIGGARTALEALAGEARGLNAARVVDVPVEVASHTARLASASVRFRADLEAVPVRRLPVAGIRLLSGIDGAAVVDARSGLDKLAAQISQTVQWDACLQACVEAGATAFLELGPGPALKEMAASAFPESPARCLDDFRTIEGARAWLGRLRSDAGEP</sequence>
<proteinExistence type="predicted"/>
<feature type="domain" description="Malonyl-CoA:ACP transacylase (MAT)" evidence="1">
    <location>
        <begin position="6"/>
        <end position="313"/>
    </location>
</feature>
<protein>
    <submittedName>
        <fullName evidence="2">[acyl-carrier-protein] S-malonyltransferase</fullName>
    </submittedName>
</protein>
<dbReference type="Gene3D" id="3.30.70.250">
    <property type="entry name" value="Malonyl-CoA ACP transacylase, ACP-binding"/>
    <property type="match status" value="1"/>
</dbReference>
<dbReference type="SUPFAM" id="SSF52151">
    <property type="entry name" value="FabD/lysophospholipase-like"/>
    <property type="match status" value="1"/>
</dbReference>
<dbReference type="GO" id="GO:0004314">
    <property type="term" value="F:[acyl-carrier-protein] S-malonyltransferase activity"/>
    <property type="evidence" value="ECO:0007669"/>
    <property type="project" value="TreeGrafter"/>
</dbReference>
<dbReference type="Proteomes" id="UP000186406">
    <property type="component" value="Unassembled WGS sequence"/>
</dbReference>
<dbReference type="InterPro" id="IPR016035">
    <property type="entry name" value="Acyl_Trfase/lysoPLipase"/>
</dbReference>
<dbReference type="GO" id="GO:0006633">
    <property type="term" value="P:fatty acid biosynthetic process"/>
    <property type="evidence" value="ECO:0007669"/>
    <property type="project" value="TreeGrafter"/>
</dbReference>
<dbReference type="InterPro" id="IPR050858">
    <property type="entry name" value="Mal-CoA-ACP_Trans/PKS_FabD"/>
</dbReference>
<dbReference type="OrthoDB" id="9808564at2"/>
<dbReference type="STRING" id="1123029.SAMN02745172_00436"/>
<dbReference type="Gene3D" id="3.40.366.10">
    <property type="entry name" value="Malonyl-Coenzyme A Acyl Carrier Protein, domain 2"/>
    <property type="match status" value="1"/>
</dbReference>
<reference evidence="2 3" key="1">
    <citation type="submission" date="2016-12" db="EMBL/GenBank/DDBJ databases">
        <authorList>
            <person name="Song W.-J."/>
            <person name="Kurnit D.M."/>
        </authorList>
    </citation>
    <scope>NUCLEOTIDE SEQUENCE [LARGE SCALE GENOMIC DNA]</scope>
    <source>
        <strain evidence="2 3">DSM 19599</strain>
    </source>
</reference>
<evidence type="ECO:0000259" key="1">
    <source>
        <dbReference type="SMART" id="SM00827"/>
    </source>
</evidence>
<dbReference type="GO" id="GO:0005829">
    <property type="term" value="C:cytosol"/>
    <property type="evidence" value="ECO:0007669"/>
    <property type="project" value="TreeGrafter"/>
</dbReference>
<evidence type="ECO:0000313" key="2">
    <source>
        <dbReference type="EMBL" id="SHO60858.1"/>
    </source>
</evidence>
<dbReference type="InterPro" id="IPR001227">
    <property type="entry name" value="Ac_transferase_dom_sf"/>
</dbReference>
<keyword evidence="3" id="KW-1185">Reference proteome</keyword>
<dbReference type="AlphaFoldDB" id="A0A1M7Z7E2"/>
<organism evidence="2 3">
    <name type="scientific">Pseudoxanthobacter soli DSM 19599</name>
    <dbReference type="NCBI Taxonomy" id="1123029"/>
    <lineage>
        <taxon>Bacteria</taxon>
        <taxon>Pseudomonadati</taxon>
        <taxon>Pseudomonadota</taxon>
        <taxon>Alphaproteobacteria</taxon>
        <taxon>Hyphomicrobiales</taxon>
        <taxon>Segnochrobactraceae</taxon>
        <taxon>Pseudoxanthobacter</taxon>
    </lineage>
</organism>
<dbReference type="PANTHER" id="PTHR42681">
    <property type="entry name" value="MALONYL-COA-ACYL CARRIER PROTEIN TRANSACYLASE, MITOCHONDRIAL"/>
    <property type="match status" value="1"/>
</dbReference>
<dbReference type="EMBL" id="FRXO01000001">
    <property type="protein sequence ID" value="SHO60858.1"/>
    <property type="molecule type" value="Genomic_DNA"/>
</dbReference>
<evidence type="ECO:0000313" key="3">
    <source>
        <dbReference type="Proteomes" id="UP000186406"/>
    </source>
</evidence>
<dbReference type="RefSeq" id="WP_073625543.1">
    <property type="nucleotide sequence ID" value="NZ_FRXO01000001.1"/>
</dbReference>
<dbReference type="InterPro" id="IPR014043">
    <property type="entry name" value="Acyl_transferase_dom"/>
</dbReference>
<gene>
    <name evidence="2" type="ORF">SAMN02745172_00436</name>
</gene>
<keyword evidence="2" id="KW-0808">Transferase</keyword>
<dbReference type="Pfam" id="PF00698">
    <property type="entry name" value="Acyl_transf_1"/>
    <property type="match status" value="1"/>
</dbReference>
<dbReference type="SMART" id="SM00827">
    <property type="entry name" value="PKS_AT"/>
    <property type="match status" value="1"/>
</dbReference>
<name>A0A1M7Z7E2_9HYPH</name>